<dbReference type="PANTHER" id="PTHR35004">
    <property type="entry name" value="TRANSPOSASE RV3428C-RELATED"/>
    <property type="match status" value="1"/>
</dbReference>
<dbReference type="Gene3D" id="1.10.10.60">
    <property type="entry name" value="Homeodomain-like"/>
    <property type="match status" value="1"/>
</dbReference>
<organism evidence="1 2">
    <name type="scientific">Collinsella ihumii</name>
    <dbReference type="NCBI Taxonomy" id="1720204"/>
    <lineage>
        <taxon>Bacteria</taxon>
        <taxon>Bacillati</taxon>
        <taxon>Actinomycetota</taxon>
        <taxon>Coriobacteriia</taxon>
        <taxon>Coriobacteriales</taxon>
        <taxon>Coriobacteriaceae</taxon>
        <taxon>Collinsella</taxon>
    </lineage>
</organism>
<proteinExistence type="predicted"/>
<dbReference type="AlphaFoldDB" id="A0A921LTE7"/>
<sequence length="329" mass="37678">MSMSSVCEVFDIADERGISWADVEPLSDEEAYRLFYPERHTRESIFAEPDWAHVHAEMAKVGVNLRLLHDEYREECRKRDAVAMGYTKFCGDYGSWAAARNLTKRIEHKAGQSCEVDWSGPTLGRGLLDPTTGKFSKIYLFVGVLPFSQKAYFEPTLDMRQRTWLRCHVHMYEYWGGVPERTICDNLKTGVTKHPREGEIVLNDAYEALGEHYMTPGLATLGWTVSRGPMEGGSMADPKHPRHFTDDFKRQIVSLYNAGKPPSEIMREYDLGSTTLRRWSNSINATGSPHAADNRTPEQNRIIELERENKRLRMEVDVLKQAALIFARK</sequence>
<dbReference type="Proteomes" id="UP000746751">
    <property type="component" value="Unassembled WGS sequence"/>
</dbReference>
<dbReference type="Pfam" id="PF01527">
    <property type="entry name" value="HTH_Tnp_1"/>
    <property type="match status" value="1"/>
</dbReference>
<evidence type="ECO:0000313" key="1">
    <source>
        <dbReference type="EMBL" id="HJG31213.1"/>
    </source>
</evidence>
<accession>A0A921LTE7</accession>
<reference evidence="1" key="1">
    <citation type="journal article" date="2021" name="PeerJ">
        <title>Extensive microbial diversity within the chicken gut microbiome revealed by metagenomics and culture.</title>
        <authorList>
            <person name="Gilroy R."/>
            <person name="Ravi A."/>
            <person name="Getino M."/>
            <person name="Pursley I."/>
            <person name="Horton D.L."/>
            <person name="Alikhan N.F."/>
            <person name="Baker D."/>
            <person name="Gharbi K."/>
            <person name="Hall N."/>
            <person name="Watson M."/>
            <person name="Adriaenssens E.M."/>
            <person name="Foster-Nyarko E."/>
            <person name="Jarju S."/>
            <person name="Secka A."/>
            <person name="Antonio M."/>
            <person name="Oren A."/>
            <person name="Chaudhuri R.R."/>
            <person name="La Ragione R."/>
            <person name="Hildebrand F."/>
            <person name="Pallen M.J."/>
        </authorList>
    </citation>
    <scope>NUCLEOTIDE SEQUENCE</scope>
    <source>
        <strain evidence="1">ChiGjej2B2-7701</strain>
    </source>
</reference>
<dbReference type="EMBL" id="DYVF01000045">
    <property type="protein sequence ID" value="HJG31213.1"/>
    <property type="molecule type" value="Genomic_DNA"/>
</dbReference>
<reference evidence="1" key="2">
    <citation type="submission" date="2021-09" db="EMBL/GenBank/DDBJ databases">
        <authorList>
            <person name="Gilroy R."/>
        </authorList>
    </citation>
    <scope>NUCLEOTIDE SEQUENCE</scope>
    <source>
        <strain evidence="1">ChiGjej2B2-7701</strain>
    </source>
</reference>
<dbReference type="InterPro" id="IPR009057">
    <property type="entry name" value="Homeodomain-like_sf"/>
</dbReference>
<dbReference type="SUPFAM" id="SSF46689">
    <property type="entry name" value="Homeodomain-like"/>
    <property type="match status" value="1"/>
</dbReference>
<dbReference type="InterPro" id="IPR002514">
    <property type="entry name" value="Transposase_8"/>
</dbReference>
<protein>
    <submittedName>
        <fullName evidence="1">Transposase</fullName>
    </submittedName>
</protein>
<dbReference type="GO" id="GO:0003677">
    <property type="term" value="F:DNA binding"/>
    <property type="evidence" value="ECO:0007669"/>
    <property type="project" value="InterPro"/>
</dbReference>
<name>A0A921LTE7_9ACTN</name>
<dbReference type="PANTHER" id="PTHR35004:SF8">
    <property type="entry name" value="TRANSPOSASE RV3428C-RELATED"/>
    <property type="match status" value="1"/>
</dbReference>
<dbReference type="GO" id="GO:0006313">
    <property type="term" value="P:DNA transposition"/>
    <property type="evidence" value="ECO:0007669"/>
    <property type="project" value="InterPro"/>
</dbReference>
<comment type="caution">
    <text evidence="1">The sequence shown here is derived from an EMBL/GenBank/DDBJ whole genome shotgun (WGS) entry which is preliminary data.</text>
</comment>
<evidence type="ECO:0000313" key="2">
    <source>
        <dbReference type="Proteomes" id="UP000746751"/>
    </source>
</evidence>
<dbReference type="GO" id="GO:0004803">
    <property type="term" value="F:transposase activity"/>
    <property type="evidence" value="ECO:0007669"/>
    <property type="project" value="InterPro"/>
</dbReference>
<gene>
    <name evidence="1" type="ORF">K8U80_07435</name>
</gene>